<dbReference type="KEGG" id="cman:A9D14_12385"/>
<dbReference type="STRING" id="450378.GCA_001661675_02487"/>
<dbReference type="Proteomes" id="UP000195807">
    <property type="component" value="Chromosome"/>
</dbReference>
<gene>
    <name evidence="1" type="ORF">A9D14_12385</name>
</gene>
<name>A0A1Z1FDI8_9SPHN</name>
<sequence length="180" mass="19668">MNAIPEQPVPIPIANNWGAIYTAVNAWRGECMHHFSSVELAVTRTLLALEAARPDDTTIQLRHLIGQRFEDLAKAIGPGGPFAHEGGGAAGYLAHFRERQEAFRAWLCHGNISVSVDSSGHWVLVLRTLSIRGRQAETGLDVIDQSTAERRLQELRTDGRKLTAALGNLREAAATRQAAK</sequence>
<evidence type="ECO:0000313" key="1">
    <source>
        <dbReference type="EMBL" id="ARU16824.1"/>
    </source>
</evidence>
<evidence type="ECO:0000313" key="2">
    <source>
        <dbReference type="Proteomes" id="UP000195807"/>
    </source>
</evidence>
<protein>
    <submittedName>
        <fullName evidence="1">Uncharacterized protein</fullName>
    </submittedName>
</protein>
<organism evidence="1 2">
    <name type="scientific">Croceicoccus marinus</name>
    <dbReference type="NCBI Taxonomy" id="450378"/>
    <lineage>
        <taxon>Bacteria</taxon>
        <taxon>Pseudomonadati</taxon>
        <taxon>Pseudomonadota</taxon>
        <taxon>Alphaproteobacteria</taxon>
        <taxon>Sphingomonadales</taxon>
        <taxon>Erythrobacteraceae</taxon>
        <taxon>Croceicoccus</taxon>
    </lineage>
</organism>
<dbReference type="OrthoDB" id="7477678at2"/>
<dbReference type="RefSeq" id="WP_066846931.1">
    <property type="nucleotide sequence ID" value="NZ_CP019602.1"/>
</dbReference>
<reference evidence="1 2" key="1">
    <citation type="submission" date="2017-01" db="EMBL/GenBank/DDBJ databases">
        <title>Complete genome sequence of esterase-producing bacterium Croceicoccus marinus E4A9.</title>
        <authorList>
            <person name="Wu Y.-H."/>
            <person name="Cheng H."/>
            <person name="Xu L."/>
            <person name="Huo Y.-Y."/>
            <person name="Wang C.-S."/>
            <person name="Xu X.-W."/>
        </authorList>
    </citation>
    <scope>NUCLEOTIDE SEQUENCE [LARGE SCALE GENOMIC DNA]</scope>
    <source>
        <strain evidence="1 2">E4A9</strain>
    </source>
</reference>
<proteinExistence type="predicted"/>
<dbReference type="AlphaFoldDB" id="A0A1Z1FDI8"/>
<dbReference type="EMBL" id="CP019602">
    <property type="protein sequence ID" value="ARU16824.1"/>
    <property type="molecule type" value="Genomic_DNA"/>
</dbReference>
<accession>A0A1Z1FDI8</accession>
<keyword evidence="2" id="KW-1185">Reference proteome</keyword>